<evidence type="ECO:0000256" key="5">
    <source>
        <dbReference type="ARBA" id="ARBA00022729"/>
    </source>
</evidence>
<comment type="similarity">
    <text evidence="2">Belongs to the TRAP-alpha family.</text>
</comment>
<feature type="transmembrane region" description="Helical" evidence="13">
    <location>
        <begin position="216"/>
        <end position="237"/>
    </location>
</feature>
<evidence type="ECO:0000256" key="12">
    <source>
        <dbReference type="SAM" id="MobiDB-lite"/>
    </source>
</evidence>
<keyword evidence="4 13" id="KW-0812">Transmembrane</keyword>
<dbReference type="AlphaFoldDB" id="A0A2C9L8F7"/>
<evidence type="ECO:0000256" key="10">
    <source>
        <dbReference type="ARBA" id="ARBA00025854"/>
    </source>
</evidence>
<organism evidence="15 16">
    <name type="scientific">Biomphalaria glabrata</name>
    <name type="common">Bloodfluke planorb</name>
    <name type="synonym">Freshwater snail</name>
    <dbReference type="NCBI Taxonomy" id="6526"/>
    <lineage>
        <taxon>Eukaryota</taxon>
        <taxon>Metazoa</taxon>
        <taxon>Spiralia</taxon>
        <taxon>Lophotrochozoa</taxon>
        <taxon>Mollusca</taxon>
        <taxon>Gastropoda</taxon>
        <taxon>Heterobranchia</taxon>
        <taxon>Euthyneura</taxon>
        <taxon>Panpulmonata</taxon>
        <taxon>Hygrophila</taxon>
        <taxon>Lymnaeoidea</taxon>
        <taxon>Planorbidae</taxon>
        <taxon>Biomphalaria</taxon>
    </lineage>
</organism>
<dbReference type="STRING" id="6526.A0A2C9L8F7"/>
<dbReference type="Proteomes" id="UP000076420">
    <property type="component" value="Unassembled WGS sequence"/>
</dbReference>
<reference evidence="15" key="1">
    <citation type="submission" date="2020-05" db="UniProtKB">
        <authorList>
            <consortium name="EnsemblMetazoa"/>
        </authorList>
    </citation>
    <scope>IDENTIFICATION</scope>
    <source>
        <strain evidence="15">BB02</strain>
    </source>
</reference>
<dbReference type="VEuPathDB" id="VectorBase:BGLB028143"/>
<dbReference type="Pfam" id="PF03896">
    <property type="entry name" value="TRAP_alpha"/>
    <property type="match status" value="1"/>
</dbReference>
<evidence type="ECO:0000256" key="6">
    <source>
        <dbReference type="ARBA" id="ARBA00022824"/>
    </source>
</evidence>
<feature type="region of interest" description="Disordered" evidence="12">
    <location>
        <begin position="248"/>
        <end position="300"/>
    </location>
</feature>
<dbReference type="InterPro" id="IPR005595">
    <property type="entry name" value="TRAP_alpha"/>
</dbReference>
<keyword evidence="5 14" id="KW-0732">Signal</keyword>
<dbReference type="OrthoDB" id="1926781at2759"/>
<evidence type="ECO:0000256" key="7">
    <source>
        <dbReference type="ARBA" id="ARBA00022989"/>
    </source>
</evidence>
<feature type="compositionally biased region" description="Acidic residues" evidence="12">
    <location>
        <begin position="41"/>
        <end position="62"/>
    </location>
</feature>
<name>A0A2C9L8F7_BIOGL</name>
<evidence type="ECO:0000313" key="17">
    <source>
        <dbReference type="Proteomes" id="UP001165740"/>
    </source>
</evidence>
<protein>
    <recommendedName>
        <fullName evidence="3">Translocon-associated protein subunit alpha</fullName>
    </recommendedName>
    <alternativeName>
        <fullName evidence="11">Signal sequence receptor subunit alpha</fullName>
    </alternativeName>
</protein>
<comment type="subunit">
    <text evidence="10">Heterotetramer of TRAP-alpha, TRAP-beta, TRAP-delta and TRAP-gamma. Interacts with palmitoylated calnexin (CALX), the interaction is required for efficient folding of glycosylated proteins.</text>
</comment>
<keyword evidence="6" id="KW-0256">Endoplasmic reticulum</keyword>
<evidence type="ECO:0000313" key="15">
    <source>
        <dbReference type="EnsemblMetazoa" id="BGLB028143-PA"/>
    </source>
</evidence>
<dbReference type="GeneID" id="106062702"/>
<dbReference type="PANTHER" id="PTHR12924:SF0">
    <property type="entry name" value="TRANSLOCON-ASSOCIATED PROTEIN SUBUNIT ALPHA"/>
    <property type="match status" value="1"/>
</dbReference>
<gene>
    <name evidence="15" type="primary">106062702</name>
    <name evidence="18" type="synonym">LOC106062702</name>
</gene>
<keyword evidence="17" id="KW-1185">Reference proteome</keyword>
<keyword evidence="8 13" id="KW-0472">Membrane</keyword>
<accession>A0A2C9L8F7</accession>
<dbReference type="KEGG" id="bgt:106062702"/>
<evidence type="ECO:0000256" key="13">
    <source>
        <dbReference type="SAM" id="Phobius"/>
    </source>
</evidence>
<evidence type="ECO:0000256" key="9">
    <source>
        <dbReference type="ARBA" id="ARBA00025620"/>
    </source>
</evidence>
<evidence type="ECO:0000256" key="8">
    <source>
        <dbReference type="ARBA" id="ARBA00023136"/>
    </source>
</evidence>
<dbReference type="EnsemblMetazoa" id="BGLB028143-RA">
    <property type="protein sequence ID" value="BGLB028143-PA"/>
    <property type="gene ID" value="BGLB028143"/>
</dbReference>
<evidence type="ECO:0000256" key="2">
    <source>
        <dbReference type="ARBA" id="ARBA00006776"/>
    </source>
</evidence>
<dbReference type="PANTHER" id="PTHR12924">
    <property type="entry name" value="TRANSLOCON-ASSOCIATED PROTEIN, ALPHA SUBUNIT"/>
    <property type="match status" value="1"/>
</dbReference>
<dbReference type="VEuPathDB" id="VectorBase:BGLAX_031197"/>
<comment type="subcellular location">
    <subcellularLocation>
        <location evidence="1">Endoplasmic reticulum membrane</location>
        <topology evidence="1">Single-pass type I membrane protein</topology>
    </subcellularLocation>
</comment>
<feature type="chain" id="PRO_5044573273" description="Translocon-associated protein subunit alpha" evidence="14">
    <location>
        <begin position="22"/>
        <end position="300"/>
    </location>
</feature>
<evidence type="ECO:0000256" key="11">
    <source>
        <dbReference type="ARBA" id="ARBA00031071"/>
    </source>
</evidence>
<dbReference type="Proteomes" id="UP001165740">
    <property type="component" value="Chromosome 7"/>
</dbReference>
<feature type="compositionally biased region" description="Basic residues" evidence="12">
    <location>
        <begin position="277"/>
        <end position="292"/>
    </location>
</feature>
<keyword evidence="7 13" id="KW-1133">Transmembrane helix</keyword>
<sequence>MAKILGNFIMLLLLLIPTAVIFNEQAKGSNLAFAQDILEGEDDEATVETETGADEDTPEEETPLTGNEKEEEPTEEESTALKPSPDADTFILFTKPTNPKELPAGKQVRILVGFTNNGNLDFLVDSMEASFRYPQDYSFFLQNFTTAVYNAVVEPKRQATFEYVFVPNEAFSARPFGLTVTLNYKNKDGSASFQSAVFNETIQVVDPDEGLDGETFFLYVFLAAIIILLLVGAQQLVSSFGRKRLSKPRKPVELGTQNSDVDYDWLPKETLQGLSKSPRRSPKQSPRQRRNLRSTGSKEE</sequence>
<evidence type="ECO:0000313" key="18">
    <source>
        <dbReference type="RefSeq" id="XP_013076474.1"/>
    </source>
</evidence>
<feature type="compositionally biased region" description="Acidic residues" evidence="12">
    <location>
        <begin position="69"/>
        <end position="78"/>
    </location>
</feature>
<reference evidence="18" key="2">
    <citation type="submission" date="2025-04" db="UniProtKB">
        <authorList>
            <consortium name="RefSeq"/>
        </authorList>
    </citation>
    <scope>IDENTIFICATION</scope>
</reference>
<evidence type="ECO:0000256" key="1">
    <source>
        <dbReference type="ARBA" id="ARBA00004115"/>
    </source>
</evidence>
<feature type="region of interest" description="Disordered" evidence="12">
    <location>
        <begin position="41"/>
        <end position="87"/>
    </location>
</feature>
<proteinExistence type="inferred from homology"/>
<dbReference type="GO" id="GO:0005789">
    <property type="term" value="C:endoplasmic reticulum membrane"/>
    <property type="evidence" value="ECO:0007669"/>
    <property type="project" value="UniProtKB-SubCell"/>
</dbReference>
<evidence type="ECO:0000256" key="4">
    <source>
        <dbReference type="ARBA" id="ARBA00022692"/>
    </source>
</evidence>
<evidence type="ECO:0000313" key="16">
    <source>
        <dbReference type="Proteomes" id="UP000076420"/>
    </source>
</evidence>
<dbReference type="OMA" id="TFPYSFT"/>
<feature type="signal peptide" evidence="14">
    <location>
        <begin position="1"/>
        <end position="21"/>
    </location>
</feature>
<comment type="function">
    <text evidence="9">TRAP proteins are part of a complex whose function is to bind calcium to the ER membrane and thereby regulate the retention of ER resident proteins. May be involved in the recycling of the translocation apparatus after completion of the translocation process or may function as a membrane-bound chaperone facilitating folding of translocated proteins.</text>
</comment>
<evidence type="ECO:0000256" key="3">
    <source>
        <dbReference type="ARBA" id="ARBA00020280"/>
    </source>
</evidence>
<dbReference type="RefSeq" id="XP_013076474.1">
    <property type="nucleotide sequence ID" value="XM_013221020.2"/>
</dbReference>
<evidence type="ECO:0000256" key="14">
    <source>
        <dbReference type="SAM" id="SignalP"/>
    </source>
</evidence>